<comment type="caution">
    <text evidence="1">The sequence shown here is derived from an EMBL/GenBank/DDBJ whole genome shotgun (WGS) entry which is preliminary data.</text>
</comment>
<name>A0ABT0KNX2_9GAMM</name>
<dbReference type="RefSeq" id="WP_102529308.1">
    <property type="nucleotide sequence ID" value="NZ_JAKIKU010000003.1"/>
</dbReference>
<sequence length="295" mass="33499">MFKRASLGLLAVVCTTGHVKADEYKFTLGAFYASSDSTMLVKSAKDTGNYYLLDFEDDLLLTEDQFLPFFEFQYSFKERHHIYVDWKSLHRNADTPQLGFDIEIPEFGDNDQSYVIDGSAKLSTTLNIDILRIGYGYDIWEGNDYTVGGSIGLHTMFVETIFEGDISLCGETSEPNSLCDTVSFTPKVVDNALTAPLPNIGLFGMYEFYPGWQFSAHAQYFAIKYDNFKGSLVDIRAGVSAMICENFHLSLAYNYYDVDVDIERSRSILDKEFRTLDYNINYSFTGPMFAVSYSF</sequence>
<proteinExistence type="predicted"/>
<dbReference type="EMBL" id="JAKIKU010000003">
    <property type="protein sequence ID" value="MCL1045236.1"/>
    <property type="molecule type" value="Genomic_DNA"/>
</dbReference>
<evidence type="ECO:0008006" key="3">
    <source>
        <dbReference type="Google" id="ProtNLM"/>
    </source>
</evidence>
<accession>A0ABT0KNX2</accession>
<reference evidence="1 2" key="1">
    <citation type="submission" date="2022-01" db="EMBL/GenBank/DDBJ databases">
        <title>Whole genome-based taxonomy of the Shewanellaceae.</title>
        <authorList>
            <person name="Martin-Rodriguez A.J."/>
        </authorList>
    </citation>
    <scope>NUCLEOTIDE SEQUENCE [LARGE SCALE GENOMIC DNA]</scope>
    <source>
        <strain evidence="1 2">DSM 24955</strain>
    </source>
</reference>
<protein>
    <recommendedName>
        <fullName evidence="3">Outer membrane protein beta-barrel domain-containing protein</fullName>
    </recommendedName>
</protein>
<evidence type="ECO:0000313" key="2">
    <source>
        <dbReference type="Proteomes" id="UP001202134"/>
    </source>
</evidence>
<evidence type="ECO:0000313" key="1">
    <source>
        <dbReference type="EMBL" id="MCL1045236.1"/>
    </source>
</evidence>
<keyword evidence="2" id="KW-1185">Reference proteome</keyword>
<gene>
    <name evidence="1" type="ORF">L2737_07830</name>
</gene>
<organism evidence="1 2">
    <name type="scientific">Shewanella electrodiphila</name>
    <dbReference type="NCBI Taxonomy" id="934143"/>
    <lineage>
        <taxon>Bacteria</taxon>
        <taxon>Pseudomonadati</taxon>
        <taxon>Pseudomonadota</taxon>
        <taxon>Gammaproteobacteria</taxon>
        <taxon>Alteromonadales</taxon>
        <taxon>Shewanellaceae</taxon>
        <taxon>Shewanella</taxon>
    </lineage>
</organism>
<dbReference type="Proteomes" id="UP001202134">
    <property type="component" value="Unassembled WGS sequence"/>
</dbReference>